<dbReference type="AlphaFoldDB" id="A0A918NUS1"/>
<dbReference type="Gene3D" id="1.10.10.10">
    <property type="entry name" value="Winged helix-like DNA-binding domain superfamily/Winged helix DNA-binding domain"/>
    <property type="match status" value="1"/>
</dbReference>
<dbReference type="SMART" id="SM01012">
    <property type="entry name" value="ANTAR"/>
    <property type="match status" value="1"/>
</dbReference>
<dbReference type="EMBL" id="BMVU01000037">
    <property type="protein sequence ID" value="GGX96910.1"/>
    <property type="molecule type" value="Genomic_DNA"/>
</dbReference>
<feature type="domain" description="ANTAR" evidence="3">
    <location>
        <begin position="168"/>
        <end position="229"/>
    </location>
</feature>
<dbReference type="InterPro" id="IPR036388">
    <property type="entry name" value="WH-like_DNA-bd_sf"/>
</dbReference>
<keyword evidence="2" id="KW-0804">Transcription</keyword>
<dbReference type="GO" id="GO:0003723">
    <property type="term" value="F:RNA binding"/>
    <property type="evidence" value="ECO:0007669"/>
    <property type="project" value="InterPro"/>
</dbReference>
<dbReference type="InterPro" id="IPR003018">
    <property type="entry name" value="GAF"/>
</dbReference>
<dbReference type="InterPro" id="IPR005561">
    <property type="entry name" value="ANTAR"/>
</dbReference>
<dbReference type="Pfam" id="PF13185">
    <property type="entry name" value="GAF_2"/>
    <property type="match status" value="1"/>
</dbReference>
<dbReference type="PROSITE" id="PS50921">
    <property type="entry name" value="ANTAR"/>
    <property type="match status" value="1"/>
</dbReference>
<gene>
    <name evidence="4" type="ORF">GCM10010358_58310</name>
</gene>
<keyword evidence="1" id="KW-0805">Transcription regulation</keyword>
<evidence type="ECO:0000256" key="1">
    <source>
        <dbReference type="ARBA" id="ARBA00023015"/>
    </source>
</evidence>
<dbReference type="Proteomes" id="UP000619244">
    <property type="component" value="Unassembled WGS sequence"/>
</dbReference>
<protein>
    <recommendedName>
        <fullName evidence="3">ANTAR domain-containing protein</fullName>
    </recommendedName>
</protein>
<reference evidence="4" key="1">
    <citation type="journal article" date="2014" name="Int. J. Syst. Evol. Microbiol.">
        <title>Complete genome sequence of Corynebacterium casei LMG S-19264T (=DSM 44701T), isolated from a smear-ripened cheese.</title>
        <authorList>
            <consortium name="US DOE Joint Genome Institute (JGI-PGF)"/>
            <person name="Walter F."/>
            <person name="Albersmeier A."/>
            <person name="Kalinowski J."/>
            <person name="Ruckert C."/>
        </authorList>
    </citation>
    <scope>NUCLEOTIDE SEQUENCE</scope>
    <source>
        <strain evidence="4">JCM 4790</strain>
    </source>
</reference>
<keyword evidence="5" id="KW-1185">Reference proteome</keyword>
<organism evidence="4 5">
    <name type="scientific">Streptomyces minutiscleroticus</name>
    <dbReference type="NCBI Taxonomy" id="68238"/>
    <lineage>
        <taxon>Bacteria</taxon>
        <taxon>Bacillati</taxon>
        <taxon>Actinomycetota</taxon>
        <taxon>Actinomycetes</taxon>
        <taxon>Kitasatosporales</taxon>
        <taxon>Streptomycetaceae</taxon>
        <taxon>Streptomyces</taxon>
    </lineage>
</organism>
<dbReference type="Gene3D" id="3.30.450.40">
    <property type="match status" value="1"/>
</dbReference>
<dbReference type="Pfam" id="PF03861">
    <property type="entry name" value="ANTAR"/>
    <property type="match status" value="1"/>
</dbReference>
<reference evidence="4" key="2">
    <citation type="submission" date="2020-09" db="EMBL/GenBank/DDBJ databases">
        <authorList>
            <person name="Sun Q."/>
            <person name="Ohkuma M."/>
        </authorList>
    </citation>
    <scope>NUCLEOTIDE SEQUENCE</scope>
    <source>
        <strain evidence="4">JCM 4790</strain>
    </source>
</reference>
<evidence type="ECO:0000256" key="2">
    <source>
        <dbReference type="ARBA" id="ARBA00023163"/>
    </source>
</evidence>
<name>A0A918NUS1_9ACTN</name>
<accession>A0A918NUS1</accession>
<evidence type="ECO:0000313" key="4">
    <source>
        <dbReference type="EMBL" id="GGX96910.1"/>
    </source>
</evidence>
<dbReference type="SUPFAM" id="SSF55781">
    <property type="entry name" value="GAF domain-like"/>
    <property type="match status" value="1"/>
</dbReference>
<sequence length="239" mass="25555">MSRDELTRFLTRLRRAADDGRDLSAASAATAARLLSVQGLTLSLRATSGALEPLWGTSTDEHAPGLEELQYTLGEGPTVDAARTGHTVIAADLTDRAAAERWPVLTAAPTSSPHAVIAVPLRLGVVTAGVLTGYRTTPGPFTPTQRLDLDAFARIALNLLLNTPPRTLAVPRPGTAPRPDVSLRRAQVHRAAGFLSSRLDITVEDALLRLRAHAFSHDRPLADVARDVLADRLHLTPDV</sequence>
<comment type="caution">
    <text evidence="4">The sequence shown here is derived from an EMBL/GenBank/DDBJ whole genome shotgun (WGS) entry which is preliminary data.</text>
</comment>
<evidence type="ECO:0000313" key="5">
    <source>
        <dbReference type="Proteomes" id="UP000619244"/>
    </source>
</evidence>
<dbReference type="RefSeq" id="WP_190193315.1">
    <property type="nucleotide sequence ID" value="NZ_BMVU01000037.1"/>
</dbReference>
<dbReference type="InterPro" id="IPR029016">
    <property type="entry name" value="GAF-like_dom_sf"/>
</dbReference>
<evidence type="ECO:0000259" key="3">
    <source>
        <dbReference type="PROSITE" id="PS50921"/>
    </source>
</evidence>
<proteinExistence type="predicted"/>